<accession>A0ABS5QJM0</accession>
<dbReference type="SUPFAM" id="SSF52540">
    <property type="entry name" value="P-loop containing nucleoside triphosphate hydrolases"/>
    <property type="match status" value="1"/>
</dbReference>
<dbReference type="Gene3D" id="3.40.50.300">
    <property type="entry name" value="P-loop containing nucleotide triphosphate hydrolases"/>
    <property type="match status" value="1"/>
</dbReference>
<dbReference type="GO" id="GO:0005524">
    <property type="term" value="F:ATP binding"/>
    <property type="evidence" value="ECO:0007669"/>
    <property type="project" value="UniProtKB-KW"/>
</dbReference>
<dbReference type="InterPro" id="IPR027417">
    <property type="entry name" value="P-loop_NTPase"/>
</dbReference>
<keyword evidence="1" id="KW-0547">Nucleotide-binding</keyword>
<dbReference type="PANTHER" id="PTHR24220">
    <property type="entry name" value="IMPORT ATP-BINDING PROTEIN"/>
    <property type="match status" value="1"/>
</dbReference>
<evidence type="ECO:0000256" key="2">
    <source>
        <dbReference type="ARBA" id="ARBA00022840"/>
    </source>
</evidence>
<gene>
    <name evidence="4" type="ORF">VAMP_2n744</name>
</gene>
<dbReference type="PROSITE" id="PS00211">
    <property type="entry name" value="ABC_TRANSPORTER_1"/>
    <property type="match status" value="1"/>
</dbReference>
<dbReference type="SMART" id="SM00382">
    <property type="entry name" value="AAA"/>
    <property type="match status" value="1"/>
</dbReference>
<dbReference type="Proteomes" id="UP000680365">
    <property type="component" value="Unassembled WGS sequence"/>
</dbReference>
<evidence type="ECO:0000259" key="3">
    <source>
        <dbReference type="PROSITE" id="PS50893"/>
    </source>
</evidence>
<dbReference type="PANTHER" id="PTHR24220:SF470">
    <property type="entry name" value="CELL DIVISION ATP-BINDING PROTEIN FTSE"/>
    <property type="match status" value="1"/>
</dbReference>
<protein>
    <submittedName>
        <fullName evidence="4">Cell division ATP-binding protein FtsE</fullName>
    </submittedName>
</protein>
<evidence type="ECO:0000313" key="4">
    <source>
        <dbReference type="EMBL" id="MBS8121481.1"/>
    </source>
</evidence>
<dbReference type="GO" id="GO:0051301">
    <property type="term" value="P:cell division"/>
    <property type="evidence" value="ECO:0007669"/>
    <property type="project" value="UniProtKB-KW"/>
</dbReference>
<dbReference type="Pfam" id="PF00005">
    <property type="entry name" value="ABC_tran"/>
    <property type="match status" value="1"/>
</dbReference>
<organism evidence="4 5">
    <name type="scientific">Candidatus Vampirococcus lugosii</name>
    <dbReference type="NCBI Taxonomy" id="2789015"/>
    <lineage>
        <taxon>Bacteria</taxon>
        <taxon>Candidatus Absconditibacteriota</taxon>
        <taxon>Vampirococcus</taxon>
    </lineage>
</organism>
<dbReference type="RefSeq" id="WP_213348037.1">
    <property type="nucleotide sequence ID" value="NZ_JAEDAM010000001.1"/>
</dbReference>
<evidence type="ECO:0000256" key="1">
    <source>
        <dbReference type="ARBA" id="ARBA00022741"/>
    </source>
</evidence>
<dbReference type="EMBL" id="JAEDAM010000001">
    <property type="protein sequence ID" value="MBS8121481.1"/>
    <property type="molecule type" value="Genomic_DNA"/>
</dbReference>
<dbReference type="InterPro" id="IPR017871">
    <property type="entry name" value="ABC_transporter-like_CS"/>
</dbReference>
<name>A0ABS5QJM0_9BACT</name>
<dbReference type="InterPro" id="IPR003439">
    <property type="entry name" value="ABC_transporter-like_ATP-bd"/>
</dbReference>
<dbReference type="InterPro" id="IPR015854">
    <property type="entry name" value="ABC_transpr_LolD-like"/>
</dbReference>
<sequence>MSDKDLLIEIQNLTWGYKGTPNFIFKDFNLNLYDEDFVFILGESGIGKTTLVKFLIRQLKPPKKMIFHKKEDIARFTNWEVQKYRRKIGVVFQDFKLIDYKTVKENIEFPLEIVGQKISKKQDKIDELLHNLNLTDKKNTLAPKLSGGEKQRVAIARALITNPEFIIADEPTGNLDKNTSYGIANTLMELNKKGNTIVFITHDLDLVKYVSSKHNVKIIKI</sequence>
<dbReference type="PROSITE" id="PS50893">
    <property type="entry name" value="ABC_TRANSPORTER_2"/>
    <property type="match status" value="1"/>
</dbReference>
<proteinExistence type="predicted"/>
<evidence type="ECO:0000313" key="5">
    <source>
        <dbReference type="Proteomes" id="UP000680365"/>
    </source>
</evidence>
<keyword evidence="4" id="KW-0132">Cell division</keyword>
<keyword evidence="5" id="KW-1185">Reference proteome</keyword>
<keyword evidence="4" id="KW-0131">Cell cycle</keyword>
<keyword evidence="2 4" id="KW-0067">ATP-binding</keyword>
<comment type="caution">
    <text evidence="4">The sequence shown here is derived from an EMBL/GenBank/DDBJ whole genome shotgun (WGS) entry which is preliminary data.</text>
</comment>
<reference evidence="4 5" key="1">
    <citation type="journal article" date="2021" name="Nat. Commun.">
        <title>Reductive evolution and unique predatory mode in the CPR bacterium Vampirococcus lugosii.</title>
        <authorList>
            <person name="Moreira D."/>
            <person name="Zivanovic Y."/>
            <person name="Lopez-Archilla A.I."/>
            <person name="Iniesto M."/>
            <person name="Lopez-Garcia P."/>
        </authorList>
    </citation>
    <scope>NUCLEOTIDE SEQUENCE [LARGE SCALE GENOMIC DNA]</scope>
    <source>
        <strain evidence="4">Chiprana</strain>
    </source>
</reference>
<feature type="domain" description="ABC transporter" evidence="3">
    <location>
        <begin position="8"/>
        <end position="221"/>
    </location>
</feature>
<dbReference type="InterPro" id="IPR003593">
    <property type="entry name" value="AAA+_ATPase"/>
</dbReference>